<evidence type="ECO:0000259" key="7">
    <source>
        <dbReference type="Pfam" id="PF21981"/>
    </source>
</evidence>
<keyword evidence="4 5" id="KW-0963">Cytoplasm</keyword>
<dbReference type="Proteomes" id="UP001454489">
    <property type="component" value="Unassembled WGS sequence"/>
</dbReference>
<organism evidence="9 10">
    <name type="scientific">Maccoyibacter intestinihominis</name>
    <dbReference type="NCBI Taxonomy" id="3133499"/>
    <lineage>
        <taxon>Bacteria</taxon>
        <taxon>Bacillati</taxon>
        <taxon>Bacillota</taxon>
        <taxon>Clostridia</taxon>
        <taxon>Lachnospirales</taxon>
        <taxon>Lachnospiraceae</taxon>
        <taxon>Maccoyibacter</taxon>
    </lineage>
</organism>
<dbReference type="InterPro" id="IPR053924">
    <property type="entry name" value="RecX_HTH_2nd"/>
</dbReference>
<dbReference type="InterPro" id="IPR053926">
    <property type="entry name" value="RecX_HTH_1st"/>
</dbReference>
<feature type="domain" description="RecX third three-helical" evidence="7">
    <location>
        <begin position="150"/>
        <end position="195"/>
    </location>
</feature>
<evidence type="ECO:0000259" key="8">
    <source>
        <dbReference type="Pfam" id="PF21982"/>
    </source>
</evidence>
<evidence type="ECO:0000313" key="10">
    <source>
        <dbReference type="Proteomes" id="UP001454489"/>
    </source>
</evidence>
<keyword evidence="10" id="KW-1185">Reference proteome</keyword>
<dbReference type="RefSeq" id="WP_177962113.1">
    <property type="nucleotide sequence ID" value="NZ_JBBMEX010000004.1"/>
</dbReference>
<evidence type="ECO:0000256" key="1">
    <source>
        <dbReference type="ARBA" id="ARBA00004496"/>
    </source>
</evidence>
<sequence>MYIERIEQLEKGRRRLVFETGERLVLYKGEIRSYDLSEGQDIPETLYQELLCDVLGKRATKRAMHLLEKQDRTEYQLREKLRQNEYPKEAVEQAIAYVKSYHYIDDLRYACSYVRYQKEKKSNRRLQQDLQKKGVAKEFIEQALLEEGNEDETDAIQRLLEKKGYTPEMPREQANKIYQFLLRRGYKSSDILYVMRSEYLT</sequence>
<evidence type="ECO:0000256" key="4">
    <source>
        <dbReference type="ARBA" id="ARBA00022490"/>
    </source>
</evidence>
<dbReference type="InterPro" id="IPR003783">
    <property type="entry name" value="Regulatory_RecX"/>
</dbReference>
<reference evidence="9 10" key="1">
    <citation type="submission" date="2024-03" db="EMBL/GenBank/DDBJ databases">
        <title>Human intestinal bacterial collection.</title>
        <authorList>
            <person name="Pauvert C."/>
            <person name="Hitch T.C.A."/>
            <person name="Clavel T."/>
        </authorList>
    </citation>
    <scope>NUCLEOTIDE SEQUENCE [LARGE SCALE GENOMIC DNA]</scope>
    <source>
        <strain evidence="9 10">CLA-AA-H185</strain>
    </source>
</reference>
<evidence type="ECO:0000256" key="3">
    <source>
        <dbReference type="ARBA" id="ARBA00018111"/>
    </source>
</evidence>
<dbReference type="Pfam" id="PF02631">
    <property type="entry name" value="RecX_HTH2"/>
    <property type="match status" value="1"/>
</dbReference>
<proteinExistence type="inferred from homology"/>
<dbReference type="PANTHER" id="PTHR33602">
    <property type="entry name" value="REGULATORY PROTEIN RECX FAMILY PROTEIN"/>
    <property type="match status" value="1"/>
</dbReference>
<comment type="similarity">
    <text evidence="2 5">Belongs to the RecX family.</text>
</comment>
<gene>
    <name evidence="5" type="primary">recX</name>
    <name evidence="9" type="ORF">WMO43_05545</name>
</gene>
<feature type="domain" description="RecX second three-helical" evidence="6">
    <location>
        <begin position="105"/>
        <end position="144"/>
    </location>
</feature>
<comment type="function">
    <text evidence="5">Modulates RecA activity.</text>
</comment>
<dbReference type="InterPro" id="IPR036388">
    <property type="entry name" value="WH-like_DNA-bd_sf"/>
</dbReference>
<comment type="subcellular location">
    <subcellularLocation>
        <location evidence="1 5">Cytoplasm</location>
    </subcellularLocation>
</comment>
<evidence type="ECO:0000256" key="2">
    <source>
        <dbReference type="ARBA" id="ARBA00009695"/>
    </source>
</evidence>
<name>A0ABV1HDC9_9FIRM</name>
<dbReference type="Gene3D" id="1.10.10.10">
    <property type="entry name" value="Winged helix-like DNA-binding domain superfamily/Winged helix DNA-binding domain"/>
    <property type="match status" value="3"/>
</dbReference>
<evidence type="ECO:0000259" key="6">
    <source>
        <dbReference type="Pfam" id="PF02631"/>
    </source>
</evidence>
<dbReference type="HAMAP" id="MF_01114">
    <property type="entry name" value="RecX"/>
    <property type="match status" value="1"/>
</dbReference>
<accession>A0ABV1HDC9</accession>
<dbReference type="InterPro" id="IPR053925">
    <property type="entry name" value="RecX_HTH_3rd"/>
</dbReference>
<evidence type="ECO:0000256" key="5">
    <source>
        <dbReference type="HAMAP-Rule" id="MF_01114"/>
    </source>
</evidence>
<comment type="caution">
    <text evidence="9">The sequence shown here is derived from an EMBL/GenBank/DDBJ whole genome shotgun (WGS) entry which is preliminary data.</text>
</comment>
<dbReference type="PANTHER" id="PTHR33602:SF1">
    <property type="entry name" value="REGULATORY PROTEIN RECX FAMILY PROTEIN"/>
    <property type="match status" value="1"/>
</dbReference>
<dbReference type="Pfam" id="PF21981">
    <property type="entry name" value="RecX_HTH3"/>
    <property type="match status" value="1"/>
</dbReference>
<feature type="domain" description="RecX first three-helical" evidence="8">
    <location>
        <begin position="61"/>
        <end position="97"/>
    </location>
</feature>
<protein>
    <recommendedName>
        <fullName evidence="3 5">Regulatory protein RecX</fullName>
    </recommendedName>
</protein>
<evidence type="ECO:0000313" key="9">
    <source>
        <dbReference type="EMBL" id="MEQ2557342.1"/>
    </source>
</evidence>
<dbReference type="Pfam" id="PF21982">
    <property type="entry name" value="RecX_HTH1"/>
    <property type="match status" value="1"/>
</dbReference>
<dbReference type="EMBL" id="JBBMEX010000004">
    <property type="protein sequence ID" value="MEQ2557342.1"/>
    <property type="molecule type" value="Genomic_DNA"/>
</dbReference>